<dbReference type="EMBL" id="LT978514">
    <property type="protein sequence ID" value="SPC21680.1"/>
    <property type="molecule type" value="Genomic_DNA"/>
</dbReference>
<organism evidence="2 3">
    <name type="scientific">Cupriavidus taiwanensis</name>
    <dbReference type="NCBI Taxonomy" id="164546"/>
    <lineage>
        <taxon>Bacteria</taxon>
        <taxon>Pseudomonadati</taxon>
        <taxon>Pseudomonadota</taxon>
        <taxon>Betaproteobacteria</taxon>
        <taxon>Burkholderiales</taxon>
        <taxon>Burkholderiaceae</taxon>
        <taxon>Cupriavidus</taxon>
    </lineage>
</organism>
<proteinExistence type="predicted"/>
<evidence type="ECO:0000313" key="3">
    <source>
        <dbReference type="Proteomes" id="UP000257139"/>
    </source>
</evidence>
<protein>
    <submittedName>
        <fullName evidence="2">Uncharacterized protein</fullName>
    </submittedName>
</protein>
<feature type="region of interest" description="Disordered" evidence="1">
    <location>
        <begin position="1"/>
        <end position="23"/>
    </location>
</feature>
<gene>
    <name evidence="2" type="ORF">CBM2594_B10737</name>
</gene>
<feature type="compositionally biased region" description="Polar residues" evidence="1">
    <location>
        <begin position="65"/>
        <end position="75"/>
    </location>
</feature>
<feature type="compositionally biased region" description="Low complexity" evidence="1">
    <location>
        <begin position="45"/>
        <end position="59"/>
    </location>
</feature>
<sequence>MQEESGAAENLPRSFNTPARRMRILNPSTCERREPCPHPLAIPAHRQAAASARALTWSARSRRSTGTGNRASSRK</sequence>
<dbReference type="AlphaFoldDB" id="A0A375GLB1"/>
<reference evidence="2 3" key="1">
    <citation type="submission" date="2018-01" db="EMBL/GenBank/DDBJ databases">
        <authorList>
            <person name="Clerissi C."/>
        </authorList>
    </citation>
    <scope>NUCLEOTIDE SEQUENCE [LARGE SCALE GENOMIC DNA]</scope>
    <source>
        <strain evidence="2">Cupriavidus taiwanensis STM 6021</strain>
    </source>
</reference>
<name>A0A375GLB1_9BURK</name>
<dbReference type="Proteomes" id="UP000257139">
    <property type="component" value="Chromosome CBM2594_b"/>
</dbReference>
<feature type="region of interest" description="Disordered" evidence="1">
    <location>
        <begin position="45"/>
        <end position="75"/>
    </location>
</feature>
<accession>A0A375GLB1</accession>
<evidence type="ECO:0000313" key="2">
    <source>
        <dbReference type="EMBL" id="SPC21680.1"/>
    </source>
</evidence>
<evidence type="ECO:0000256" key="1">
    <source>
        <dbReference type="SAM" id="MobiDB-lite"/>
    </source>
</evidence>